<organism evidence="2 3">
    <name type="scientific">Hibiscus sabdariffa</name>
    <name type="common">roselle</name>
    <dbReference type="NCBI Taxonomy" id="183260"/>
    <lineage>
        <taxon>Eukaryota</taxon>
        <taxon>Viridiplantae</taxon>
        <taxon>Streptophyta</taxon>
        <taxon>Embryophyta</taxon>
        <taxon>Tracheophyta</taxon>
        <taxon>Spermatophyta</taxon>
        <taxon>Magnoliopsida</taxon>
        <taxon>eudicotyledons</taxon>
        <taxon>Gunneridae</taxon>
        <taxon>Pentapetalae</taxon>
        <taxon>rosids</taxon>
        <taxon>malvids</taxon>
        <taxon>Malvales</taxon>
        <taxon>Malvaceae</taxon>
        <taxon>Malvoideae</taxon>
        <taxon>Hibiscus</taxon>
    </lineage>
</organism>
<proteinExistence type="predicted"/>
<evidence type="ECO:0008006" key="4">
    <source>
        <dbReference type="Google" id="ProtNLM"/>
    </source>
</evidence>
<evidence type="ECO:0000313" key="3">
    <source>
        <dbReference type="Proteomes" id="UP001396334"/>
    </source>
</evidence>
<dbReference type="InterPro" id="IPR021899">
    <property type="entry name" value="DUF3511"/>
</dbReference>
<feature type="compositionally biased region" description="Polar residues" evidence="1">
    <location>
        <begin position="22"/>
        <end position="37"/>
    </location>
</feature>
<protein>
    <recommendedName>
        <fullName evidence="4">DUF3511 domain protein</fullName>
    </recommendedName>
</protein>
<dbReference type="PANTHER" id="PTHR33193">
    <property type="entry name" value="DOMAIN PROTEIN, PUTATIVE (DUF3511)-RELATED"/>
    <property type="match status" value="1"/>
</dbReference>
<dbReference type="PANTHER" id="PTHR33193:SF62">
    <property type="entry name" value="FAMILY ABC TRANSPORTER, PUTATIVE (DUF3511)-RELATED"/>
    <property type="match status" value="1"/>
</dbReference>
<evidence type="ECO:0000256" key="1">
    <source>
        <dbReference type="SAM" id="MobiDB-lite"/>
    </source>
</evidence>
<name>A0ABR2SPC1_9ROSI</name>
<dbReference type="Proteomes" id="UP001396334">
    <property type="component" value="Unassembled WGS sequence"/>
</dbReference>
<feature type="region of interest" description="Disordered" evidence="1">
    <location>
        <begin position="22"/>
        <end position="49"/>
    </location>
</feature>
<sequence length="87" mass="9948">MNYHKKPSASGYDFRRCGASSYSQSHMAKSNMPKTTVSDSSSSCSRSWSDPEFKRKKRVAAYKMYGAETKVKGSLGRTFRWLKDKYT</sequence>
<accession>A0ABR2SPC1</accession>
<dbReference type="Pfam" id="PF12023">
    <property type="entry name" value="DUF3511"/>
    <property type="match status" value="1"/>
</dbReference>
<evidence type="ECO:0000313" key="2">
    <source>
        <dbReference type="EMBL" id="KAK9027056.1"/>
    </source>
</evidence>
<keyword evidence="3" id="KW-1185">Reference proteome</keyword>
<feature type="compositionally biased region" description="Low complexity" evidence="1">
    <location>
        <begin position="38"/>
        <end position="48"/>
    </location>
</feature>
<reference evidence="2 3" key="1">
    <citation type="journal article" date="2024" name="G3 (Bethesda)">
        <title>Genome assembly of Hibiscus sabdariffa L. provides insights into metabolisms of medicinal natural products.</title>
        <authorList>
            <person name="Kim T."/>
        </authorList>
    </citation>
    <scope>NUCLEOTIDE SEQUENCE [LARGE SCALE GENOMIC DNA]</scope>
    <source>
        <strain evidence="2">TK-2024</strain>
        <tissue evidence="2">Old leaves</tissue>
    </source>
</reference>
<dbReference type="EMBL" id="JBBPBN010000012">
    <property type="protein sequence ID" value="KAK9027056.1"/>
    <property type="molecule type" value="Genomic_DNA"/>
</dbReference>
<gene>
    <name evidence="2" type="ORF">V6N11_066904</name>
</gene>
<comment type="caution">
    <text evidence="2">The sequence shown here is derived from an EMBL/GenBank/DDBJ whole genome shotgun (WGS) entry which is preliminary data.</text>
</comment>